<dbReference type="PANTHER" id="PTHR30217">
    <property type="entry name" value="PEPTIDASE U32 FAMILY"/>
    <property type="match status" value="1"/>
</dbReference>
<proteinExistence type="inferred from homology"/>
<gene>
    <name evidence="5" type="ORF">SDC9_65031</name>
</gene>
<evidence type="ECO:0000256" key="1">
    <source>
        <dbReference type="ARBA" id="ARBA00022670"/>
    </source>
</evidence>
<organism evidence="5">
    <name type="scientific">bioreactor metagenome</name>
    <dbReference type="NCBI Taxonomy" id="1076179"/>
    <lineage>
        <taxon>unclassified sequences</taxon>
        <taxon>metagenomes</taxon>
        <taxon>ecological metagenomes</taxon>
    </lineage>
</organism>
<accession>A0A644XSA1</accession>
<dbReference type="PROSITE" id="PS01276">
    <property type="entry name" value="PEPTIDASE_U32"/>
    <property type="match status" value="1"/>
</dbReference>
<dbReference type="Pfam" id="PF16325">
    <property type="entry name" value="Peptidase_U32_C"/>
    <property type="match status" value="1"/>
</dbReference>
<evidence type="ECO:0000256" key="2">
    <source>
        <dbReference type="ARBA" id="ARBA00022801"/>
    </source>
</evidence>
<protein>
    <recommendedName>
        <fullName evidence="4">Peptidase family U32 C-terminal domain-containing protein</fullName>
    </recommendedName>
</protein>
<dbReference type="InterPro" id="IPR001539">
    <property type="entry name" value="Peptidase_U32"/>
</dbReference>
<sequence>MLKRKPELLAPAGDLEKMKMAFLYGADAVYCAGMRYGLRERATNFSKEQLQEGIDFAHSLHKKVYVTVNAMPHNRDLVDIPEYLGQLNQMRVDALIISDPGVLMLAKQYAPNVEYHLSTQANTVNLASAKFWQSQGFSRLILARELSFEEIREFREECQTELECFVHGAMCMAYSGRCLISNFLTGRDANGGDCAQACRWNYSVMEKNRSGEYFPVVEDEDGGTAIFYSKDLCMIQHIPELMQSGINGFKIEGRMKSLHYVATVTGVYRQAIDLYWKDPDSYEYQPQWLEEIQKAGTREFTTGFYFGKPGASAQNYRGQSVDRSVDFVGVVRESNEHGIWLEQRNHFKTGDTLEILLPTMEKVSLVPRTMLNENMDEISIAPHAQMRVFIPTTHKIPVHSLVRRIK</sequence>
<dbReference type="EMBL" id="VSSQ01003019">
    <property type="protein sequence ID" value="MPM18618.1"/>
    <property type="molecule type" value="Genomic_DNA"/>
</dbReference>
<feature type="domain" description="Peptidase family U32 C-terminal" evidence="4">
    <location>
        <begin position="323"/>
        <end position="403"/>
    </location>
</feature>
<reference evidence="5" key="1">
    <citation type="submission" date="2019-08" db="EMBL/GenBank/DDBJ databases">
        <authorList>
            <person name="Kucharzyk K."/>
            <person name="Murdoch R.W."/>
            <person name="Higgins S."/>
            <person name="Loffler F."/>
        </authorList>
    </citation>
    <scope>NUCLEOTIDE SEQUENCE</scope>
</reference>
<evidence type="ECO:0000259" key="4">
    <source>
        <dbReference type="Pfam" id="PF16325"/>
    </source>
</evidence>
<dbReference type="GO" id="GO:0008233">
    <property type="term" value="F:peptidase activity"/>
    <property type="evidence" value="ECO:0007669"/>
    <property type="project" value="UniProtKB-KW"/>
</dbReference>
<dbReference type="InterPro" id="IPR032525">
    <property type="entry name" value="Peptidase_U32_C"/>
</dbReference>
<dbReference type="AlphaFoldDB" id="A0A644XSA1"/>
<evidence type="ECO:0000256" key="3">
    <source>
        <dbReference type="ARBA" id="ARBA00038374"/>
    </source>
</evidence>
<keyword evidence="2" id="KW-0378">Hydrolase</keyword>
<comment type="similarity">
    <text evidence="3">Belongs to the peptidase U32 family.</text>
</comment>
<dbReference type="Gene3D" id="2.40.30.10">
    <property type="entry name" value="Translation factors"/>
    <property type="match status" value="1"/>
</dbReference>
<comment type="caution">
    <text evidence="5">The sequence shown here is derived from an EMBL/GenBank/DDBJ whole genome shotgun (WGS) entry which is preliminary data.</text>
</comment>
<evidence type="ECO:0000313" key="5">
    <source>
        <dbReference type="EMBL" id="MPM18618.1"/>
    </source>
</evidence>
<dbReference type="GO" id="GO:0006508">
    <property type="term" value="P:proteolysis"/>
    <property type="evidence" value="ECO:0007669"/>
    <property type="project" value="UniProtKB-KW"/>
</dbReference>
<name>A0A644XSA1_9ZZZZ</name>
<dbReference type="InterPro" id="IPR051454">
    <property type="entry name" value="RNA/ubiquinone_mod_enzymes"/>
</dbReference>
<dbReference type="PANTHER" id="PTHR30217:SF6">
    <property type="entry name" value="TRNA HYDROXYLATION PROTEIN P"/>
    <property type="match status" value="1"/>
</dbReference>
<dbReference type="Pfam" id="PF01136">
    <property type="entry name" value="Peptidase_U32"/>
    <property type="match status" value="1"/>
</dbReference>
<keyword evidence="1" id="KW-0645">Protease</keyword>